<dbReference type="Proteomes" id="UP000307000">
    <property type="component" value="Chromosome"/>
</dbReference>
<feature type="domain" description="Major facilitator superfamily (MFS) profile" evidence="8">
    <location>
        <begin position="27"/>
        <end position="412"/>
    </location>
</feature>
<comment type="subcellular location">
    <subcellularLocation>
        <location evidence="1">Cell membrane</location>
        <topology evidence="1">Multi-pass membrane protein</topology>
    </subcellularLocation>
</comment>
<dbReference type="InterPro" id="IPR050171">
    <property type="entry name" value="MFS_Transporters"/>
</dbReference>
<feature type="transmembrane region" description="Helical" evidence="7">
    <location>
        <begin position="385"/>
        <end position="404"/>
    </location>
</feature>
<evidence type="ECO:0000259" key="8">
    <source>
        <dbReference type="PROSITE" id="PS50850"/>
    </source>
</evidence>
<accession>A0A5B7WWJ3</accession>
<dbReference type="PANTHER" id="PTHR23517">
    <property type="entry name" value="RESISTANCE PROTEIN MDTM, PUTATIVE-RELATED-RELATED"/>
    <property type="match status" value="1"/>
</dbReference>
<feature type="transmembrane region" description="Helical" evidence="7">
    <location>
        <begin position="296"/>
        <end position="317"/>
    </location>
</feature>
<keyword evidence="5 7" id="KW-1133">Transmembrane helix</keyword>
<name>A0A5B7WWJ3_9MICC</name>
<dbReference type="AlphaFoldDB" id="A0A5B7WWJ3"/>
<feature type="transmembrane region" description="Helical" evidence="7">
    <location>
        <begin position="356"/>
        <end position="379"/>
    </location>
</feature>
<dbReference type="PROSITE" id="PS50850">
    <property type="entry name" value="MFS"/>
    <property type="match status" value="1"/>
</dbReference>
<evidence type="ECO:0000313" key="9">
    <source>
        <dbReference type="EMBL" id="QCY48426.1"/>
    </source>
</evidence>
<evidence type="ECO:0000313" key="10">
    <source>
        <dbReference type="Proteomes" id="UP000307000"/>
    </source>
</evidence>
<dbReference type="Gene3D" id="1.20.1250.20">
    <property type="entry name" value="MFS general substrate transporter like domains"/>
    <property type="match status" value="1"/>
</dbReference>
<feature type="transmembrane region" description="Helical" evidence="7">
    <location>
        <begin position="93"/>
        <end position="111"/>
    </location>
</feature>
<keyword evidence="2" id="KW-0813">Transport</keyword>
<keyword evidence="4 7" id="KW-0812">Transmembrane</keyword>
<reference evidence="9 10" key="1">
    <citation type="submission" date="2018-12" db="EMBL/GenBank/DDBJ databases">
        <title>Complete Genome Sequence of Glutamicibacter creatinolyticus strain LGCM259,isolated from an abscess of a 12-year-old mare in Italy.</title>
        <authorList>
            <person name="Santos R.G."/>
            <person name="Silva A.L."/>
            <person name="Seyffert N."/>
            <person name="Castro T.L.P."/>
            <person name="Attili A.R."/>
            <person name="Rifici C."/>
            <person name="Mazzullo G."/>
            <person name="Brenig B."/>
            <person name="Venanzi F."/>
            <person name="Azevedo V."/>
        </authorList>
    </citation>
    <scope>NUCLEOTIDE SEQUENCE [LARGE SCALE GENOMIC DNA]</scope>
    <source>
        <strain evidence="9 10">LGCM 259</strain>
    </source>
</reference>
<proteinExistence type="predicted"/>
<feature type="transmembrane region" description="Helical" evidence="7">
    <location>
        <begin position="323"/>
        <end position="344"/>
    </location>
</feature>
<dbReference type="InterPro" id="IPR020846">
    <property type="entry name" value="MFS_dom"/>
</dbReference>
<protein>
    <recommendedName>
        <fullName evidence="8">Major facilitator superfamily (MFS) profile domain-containing protein</fullName>
    </recommendedName>
</protein>
<dbReference type="InterPro" id="IPR011701">
    <property type="entry name" value="MFS"/>
</dbReference>
<feature type="transmembrane region" description="Helical" evidence="7">
    <location>
        <begin position="181"/>
        <end position="200"/>
    </location>
</feature>
<dbReference type="GO" id="GO:0005886">
    <property type="term" value="C:plasma membrane"/>
    <property type="evidence" value="ECO:0007669"/>
    <property type="project" value="UniProtKB-SubCell"/>
</dbReference>
<organism evidence="9 10">
    <name type="scientific">Glutamicibacter creatinolyticus</name>
    <dbReference type="NCBI Taxonomy" id="162496"/>
    <lineage>
        <taxon>Bacteria</taxon>
        <taxon>Bacillati</taxon>
        <taxon>Actinomycetota</taxon>
        <taxon>Actinomycetes</taxon>
        <taxon>Micrococcales</taxon>
        <taxon>Micrococcaceae</taxon>
        <taxon>Glutamicibacter</taxon>
    </lineage>
</organism>
<gene>
    <name evidence="9" type="ORF">GcLGCM259_2719</name>
</gene>
<evidence type="ECO:0000256" key="5">
    <source>
        <dbReference type="ARBA" id="ARBA00022989"/>
    </source>
</evidence>
<evidence type="ECO:0000256" key="4">
    <source>
        <dbReference type="ARBA" id="ARBA00022692"/>
    </source>
</evidence>
<dbReference type="SUPFAM" id="SSF103473">
    <property type="entry name" value="MFS general substrate transporter"/>
    <property type="match status" value="1"/>
</dbReference>
<feature type="transmembrane region" description="Helical" evidence="7">
    <location>
        <begin position="61"/>
        <end position="81"/>
    </location>
</feature>
<evidence type="ECO:0000256" key="2">
    <source>
        <dbReference type="ARBA" id="ARBA00022448"/>
    </source>
</evidence>
<keyword evidence="10" id="KW-1185">Reference proteome</keyword>
<evidence type="ECO:0000256" key="7">
    <source>
        <dbReference type="SAM" id="Phobius"/>
    </source>
</evidence>
<feature type="transmembrane region" description="Helical" evidence="7">
    <location>
        <begin position="261"/>
        <end position="284"/>
    </location>
</feature>
<dbReference type="PANTHER" id="PTHR23517:SF13">
    <property type="entry name" value="MAJOR FACILITATOR SUPERFAMILY MFS_1"/>
    <property type="match status" value="1"/>
</dbReference>
<keyword evidence="6 7" id="KW-0472">Membrane</keyword>
<dbReference type="KEGG" id="gcr:GcLGCM259_2719"/>
<keyword evidence="3" id="KW-1003">Cell membrane</keyword>
<dbReference type="GO" id="GO:0022857">
    <property type="term" value="F:transmembrane transporter activity"/>
    <property type="evidence" value="ECO:0007669"/>
    <property type="project" value="InterPro"/>
</dbReference>
<dbReference type="RefSeq" id="WP_138926984.1">
    <property type="nucleotide sequence ID" value="NZ_CP034412.1"/>
</dbReference>
<feature type="transmembrane region" description="Helical" evidence="7">
    <location>
        <begin position="233"/>
        <end position="255"/>
    </location>
</feature>
<sequence>MSVISELRMRPGTAASYDRWDATPRTRLVLSGLVIFVLLCGANLATPLYPGLQQSLGLGPMGTSVAFASYVMALIVFLVTVGHWSDHIGRRAALLLAVLIGLAGTLVFGTADDLLGLCAGRGLQGASVALATGASAAALRELLPSKPEWASRFTLLASSGGVAVGPVIGGLLALLPGGLGTAFTVQAVALVLLLVPLLLVRARPAIAVAAPGTRGRALAPRVASVPSGARGEFWLAALTGFLSFAIFGFILSLAPGYLAEIFAISWLPVIGALAGLALGVSALVQLTQIRGRHLQTVALLLMAAGMGALLLGLEAALLPVVVLAMIVIGLGQGLAFRAAFSAAVDAVAPSEHASTVSAIYVVTYLGSTIPVIGLGWAAGHFGLQASIQVFLIGCVLMALGLGIASVRSTRAARTGATR</sequence>
<dbReference type="Pfam" id="PF07690">
    <property type="entry name" value="MFS_1"/>
    <property type="match status" value="1"/>
</dbReference>
<feature type="transmembrane region" description="Helical" evidence="7">
    <location>
        <begin position="28"/>
        <end position="49"/>
    </location>
</feature>
<dbReference type="EMBL" id="CP034412">
    <property type="protein sequence ID" value="QCY48426.1"/>
    <property type="molecule type" value="Genomic_DNA"/>
</dbReference>
<dbReference type="InterPro" id="IPR036259">
    <property type="entry name" value="MFS_trans_sf"/>
</dbReference>
<evidence type="ECO:0000256" key="1">
    <source>
        <dbReference type="ARBA" id="ARBA00004651"/>
    </source>
</evidence>
<evidence type="ECO:0000256" key="6">
    <source>
        <dbReference type="ARBA" id="ARBA00023136"/>
    </source>
</evidence>
<feature type="transmembrane region" description="Helical" evidence="7">
    <location>
        <begin position="155"/>
        <end position="175"/>
    </location>
</feature>
<evidence type="ECO:0000256" key="3">
    <source>
        <dbReference type="ARBA" id="ARBA00022475"/>
    </source>
</evidence>
<feature type="transmembrane region" description="Helical" evidence="7">
    <location>
        <begin position="123"/>
        <end position="143"/>
    </location>
</feature>